<sequence>ARSVVNDFFPYQRNNNLTSKLMYVLIFLTLIQHTGSAATRAQCSEAGDVCPICQGEYREPRVLICQVKKKHKLA</sequence>
<feature type="non-terminal residue" evidence="2">
    <location>
        <position position="1"/>
    </location>
</feature>
<keyword evidence="1" id="KW-0732">Signal</keyword>
<name>A0ABV0RWG8_9TELE</name>
<dbReference type="Proteomes" id="UP001434883">
    <property type="component" value="Unassembled WGS sequence"/>
</dbReference>
<dbReference type="EMBL" id="JAHRIN010059874">
    <property type="protein sequence ID" value="MEQ2212506.1"/>
    <property type="molecule type" value="Genomic_DNA"/>
</dbReference>
<proteinExistence type="predicted"/>
<protein>
    <submittedName>
        <fullName evidence="2">Uncharacterized protein</fullName>
    </submittedName>
</protein>
<evidence type="ECO:0000256" key="1">
    <source>
        <dbReference type="SAM" id="SignalP"/>
    </source>
</evidence>
<keyword evidence="3" id="KW-1185">Reference proteome</keyword>
<feature type="signal peptide" evidence="1">
    <location>
        <begin position="1"/>
        <end position="36"/>
    </location>
</feature>
<evidence type="ECO:0000313" key="2">
    <source>
        <dbReference type="EMBL" id="MEQ2212506.1"/>
    </source>
</evidence>
<feature type="chain" id="PRO_5046907390" evidence="1">
    <location>
        <begin position="37"/>
        <end position="74"/>
    </location>
</feature>
<reference evidence="2 3" key="1">
    <citation type="submission" date="2021-06" db="EMBL/GenBank/DDBJ databases">
        <authorList>
            <person name="Palmer J.M."/>
        </authorList>
    </citation>
    <scope>NUCLEOTIDE SEQUENCE [LARGE SCALE GENOMIC DNA]</scope>
    <source>
        <strain evidence="2 3">XC_2019</strain>
        <tissue evidence="2">Muscle</tissue>
    </source>
</reference>
<comment type="caution">
    <text evidence="2">The sequence shown here is derived from an EMBL/GenBank/DDBJ whole genome shotgun (WGS) entry which is preliminary data.</text>
</comment>
<organism evidence="2 3">
    <name type="scientific">Xenoophorus captivus</name>
    <dbReference type="NCBI Taxonomy" id="1517983"/>
    <lineage>
        <taxon>Eukaryota</taxon>
        <taxon>Metazoa</taxon>
        <taxon>Chordata</taxon>
        <taxon>Craniata</taxon>
        <taxon>Vertebrata</taxon>
        <taxon>Euteleostomi</taxon>
        <taxon>Actinopterygii</taxon>
        <taxon>Neopterygii</taxon>
        <taxon>Teleostei</taxon>
        <taxon>Neoteleostei</taxon>
        <taxon>Acanthomorphata</taxon>
        <taxon>Ovalentaria</taxon>
        <taxon>Atherinomorphae</taxon>
        <taxon>Cyprinodontiformes</taxon>
        <taxon>Goodeidae</taxon>
        <taxon>Xenoophorus</taxon>
    </lineage>
</organism>
<accession>A0ABV0RWG8</accession>
<evidence type="ECO:0000313" key="3">
    <source>
        <dbReference type="Proteomes" id="UP001434883"/>
    </source>
</evidence>
<gene>
    <name evidence="2" type="ORF">XENOCAPTIV_000641</name>
</gene>